<keyword evidence="1" id="KW-0732">Signal</keyword>
<feature type="chain" id="PRO_5012362130" evidence="1">
    <location>
        <begin position="16"/>
        <end position="43"/>
    </location>
</feature>
<proteinExistence type="predicted"/>
<evidence type="ECO:0000313" key="2">
    <source>
        <dbReference type="Proteomes" id="UP000046393"/>
    </source>
</evidence>
<reference evidence="3" key="1">
    <citation type="submission" date="2017-02" db="UniProtKB">
        <authorList>
            <consortium name="WormBaseParasite"/>
        </authorList>
    </citation>
    <scope>IDENTIFICATION</scope>
</reference>
<dbReference type="Proteomes" id="UP000046393">
    <property type="component" value="Unplaced"/>
</dbReference>
<dbReference type="AlphaFoldDB" id="A0A0N5AXU3"/>
<protein>
    <submittedName>
        <fullName evidence="3">Transmembrane protein</fullName>
    </submittedName>
</protein>
<dbReference type="WBParaSite" id="SMUV_0000977501-mRNA-1">
    <property type="protein sequence ID" value="SMUV_0000977501-mRNA-1"/>
    <property type="gene ID" value="SMUV_0000977501"/>
</dbReference>
<sequence>SAASLIVFCISFATASVLSIADGHITLKARHLRSVKFSNVEPG</sequence>
<name>A0A0N5AXU3_9BILA</name>
<accession>A0A0N5AXU3</accession>
<feature type="signal peptide" evidence="1">
    <location>
        <begin position="1"/>
        <end position="15"/>
    </location>
</feature>
<keyword evidence="2" id="KW-1185">Reference proteome</keyword>
<evidence type="ECO:0000313" key="3">
    <source>
        <dbReference type="WBParaSite" id="SMUV_0000977501-mRNA-1"/>
    </source>
</evidence>
<organism evidence="2 3">
    <name type="scientific">Syphacia muris</name>
    <dbReference type="NCBI Taxonomy" id="451379"/>
    <lineage>
        <taxon>Eukaryota</taxon>
        <taxon>Metazoa</taxon>
        <taxon>Ecdysozoa</taxon>
        <taxon>Nematoda</taxon>
        <taxon>Chromadorea</taxon>
        <taxon>Rhabditida</taxon>
        <taxon>Spirurina</taxon>
        <taxon>Oxyuridomorpha</taxon>
        <taxon>Oxyuroidea</taxon>
        <taxon>Oxyuridae</taxon>
        <taxon>Syphacia</taxon>
    </lineage>
</organism>
<evidence type="ECO:0000256" key="1">
    <source>
        <dbReference type="SAM" id="SignalP"/>
    </source>
</evidence>